<dbReference type="HOGENOM" id="CLU_1678649_0_0_1"/>
<reference evidence="1 2" key="1">
    <citation type="submission" date="2014-04" db="EMBL/GenBank/DDBJ databases">
        <authorList>
            <consortium name="DOE Joint Genome Institute"/>
            <person name="Kuo A."/>
            <person name="Kohler A."/>
            <person name="Costa M.D."/>
            <person name="Nagy L.G."/>
            <person name="Floudas D."/>
            <person name="Copeland A."/>
            <person name="Barry K.W."/>
            <person name="Cichocki N."/>
            <person name="Veneault-Fourrey C."/>
            <person name="LaButti K."/>
            <person name="Lindquist E.A."/>
            <person name="Lipzen A."/>
            <person name="Lundell T."/>
            <person name="Morin E."/>
            <person name="Murat C."/>
            <person name="Sun H."/>
            <person name="Tunlid A."/>
            <person name="Henrissat B."/>
            <person name="Grigoriev I.V."/>
            <person name="Hibbett D.S."/>
            <person name="Martin F."/>
            <person name="Nordberg H.P."/>
            <person name="Cantor M.N."/>
            <person name="Hua S.X."/>
        </authorList>
    </citation>
    <scope>NUCLEOTIDE SEQUENCE [LARGE SCALE GENOMIC DNA]</scope>
    <source>
        <strain evidence="1 2">Marx 270</strain>
    </source>
</reference>
<organism evidence="1 2">
    <name type="scientific">Pisolithus tinctorius Marx 270</name>
    <dbReference type="NCBI Taxonomy" id="870435"/>
    <lineage>
        <taxon>Eukaryota</taxon>
        <taxon>Fungi</taxon>
        <taxon>Dikarya</taxon>
        <taxon>Basidiomycota</taxon>
        <taxon>Agaricomycotina</taxon>
        <taxon>Agaricomycetes</taxon>
        <taxon>Agaricomycetidae</taxon>
        <taxon>Boletales</taxon>
        <taxon>Sclerodermatineae</taxon>
        <taxon>Pisolithaceae</taxon>
        <taxon>Pisolithus</taxon>
    </lineage>
</organism>
<dbReference type="Proteomes" id="UP000054217">
    <property type="component" value="Unassembled WGS sequence"/>
</dbReference>
<gene>
    <name evidence="1" type="ORF">M404DRAFT_35881</name>
</gene>
<dbReference type="AlphaFoldDB" id="A0A0C3MXQ0"/>
<accession>A0A0C3MXQ0</accession>
<protein>
    <submittedName>
        <fullName evidence="1">Uncharacterized protein</fullName>
    </submittedName>
</protein>
<proteinExistence type="predicted"/>
<keyword evidence="2" id="KW-1185">Reference proteome</keyword>
<dbReference type="InParanoid" id="A0A0C3MXQ0"/>
<sequence length="157" mass="17511">MTAPVTAFALERFLDGMDVIAQDMQEVFSSDECLALSRMEQFIHNKLYQSWKEPVLEIGSRDQRDKCDAYLIQGLYIQYIPPPSFMGIFAEAKWHTISVLVISNASGRVLVETQYIPASGKAAYTLASMNSSDNSAYRATIKNVCAAFCPLVVVLAW</sequence>
<reference evidence="2" key="2">
    <citation type="submission" date="2015-01" db="EMBL/GenBank/DDBJ databases">
        <title>Evolutionary Origins and Diversification of the Mycorrhizal Mutualists.</title>
        <authorList>
            <consortium name="DOE Joint Genome Institute"/>
            <consortium name="Mycorrhizal Genomics Consortium"/>
            <person name="Kohler A."/>
            <person name="Kuo A."/>
            <person name="Nagy L.G."/>
            <person name="Floudas D."/>
            <person name="Copeland A."/>
            <person name="Barry K.W."/>
            <person name="Cichocki N."/>
            <person name="Veneault-Fourrey C."/>
            <person name="LaButti K."/>
            <person name="Lindquist E.A."/>
            <person name="Lipzen A."/>
            <person name="Lundell T."/>
            <person name="Morin E."/>
            <person name="Murat C."/>
            <person name="Riley R."/>
            <person name="Ohm R."/>
            <person name="Sun H."/>
            <person name="Tunlid A."/>
            <person name="Henrissat B."/>
            <person name="Grigoriev I.V."/>
            <person name="Hibbett D.S."/>
            <person name="Martin F."/>
        </authorList>
    </citation>
    <scope>NUCLEOTIDE SEQUENCE [LARGE SCALE GENOMIC DNA]</scope>
    <source>
        <strain evidence="2">Marx 270</strain>
    </source>
</reference>
<dbReference type="EMBL" id="KN832145">
    <property type="protein sequence ID" value="KIN93679.1"/>
    <property type="molecule type" value="Genomic_DNA"/>
</dbReference>
<evidence type="ECO:0000313" key="2">
    <source>
        <dbReference type="Proteomes" id="UP000054217"/>
    </source>
</evidence>
<name>A0A0C3MXQ0_PISTI</name>
<evidence type="ECO:0000313" key="1">
    <source>
        <dbReference type="EMBL" id="KIN93679.1"/>
    </source>
</evidence>